<proteinExistence type="predicted"/>
<accession>A0A081NWR2</accession>
<name>A0A081NWR2_9BACL</name>
<dbReference type="Proteomes" id="UP000028123">
    <property type="component" value="Unassembled WGS sequence"/>
</dbReference>
<keyword evidence="2" id="KW-1185">Reference proteome</keyword>
<dbReference type="RefSeq" id="WP_036690235.1">
    <property type="nucleotide sequence ID" value="NZ_JNVM01000031.1"/>
</dbReference>
<gene>
    <name evidence="1" type="ORF">ET33_21310</name>
</gene>
<dbReference type="eggNOG" id="ENOG50322RC">
    <property type="taxonomic scope" value="Bacteria"/>
</dbReference>
<organism evidence="1 2">
    <name type="scientific">Paenibacillus tyrfis</name>
    <dbReference type="NCBI Taxonomy" id="1501230"/>
    <lineage>
        <taxon>Bacteria</taxon>
        <taxon>Bacillati</taxon>
        <taxon>Bacillota</taxon>
        <taxon>Bacilli</taxon>
        <taxon>Bacillales</taxon>
        <taxon>Paenibacillaceae</taxon>
        <taxon>Paenibacillus</taxon>
    </lineage>
</organism>
<evidence type="ECO:0000313" key="2">
    <source>
        <dbReference type="Proteomes" id="UP000028123"/>
    </source>
</evidence>
<evidence type="ECO:0008006" key="3">
    <source>
        <dbReference type="Google" id="ProtNLM"/>
    </source>
</evidence>
<sequence>MITRSDILKRLTDVFTKDPNSNIGKLISIMADQFRALEESQNRTREWRNIDLAEGTTLDHVGQNVVQPRGAARDEVYRILIKSKIARNLSTGDINTIIRVLSTALNTKPSEIEIRELYSDPISPEPAAISVIKLPLKAINESGMSPLTFARIVQRTVAAGVRVGVIELSGTFSFSSVPDQSEMDNNAGFGNIEGTIGGYLGAAYSPDKDDDLPI</sequence>
<dbReference type="OrthoDB" id="2087266at2"/>
<reference evidence="1 2" key="1">
    <citation type="submission" date="2014-06" db="EMBL/GenBank/DDBJ databases">
        <title>Draft genome sequence of Paenibacillus sp. MSt1.</title>
        <authorList>
            <person name="Aw Y.K."/>
            <person name="Ong K.S."/>
            <person name="Gan H.M."/>
            <person name="Lee S.M."/>
        </authorList>
    </citation>
    <scope>NUCLEOTIDE SEQUENCE [LARGE SCALE GENOMIC DNA]</scope>
    <source>
        <strain evidence="1 2">MSt1</strain>
    </source>
</reference>
<dbReference type="EMBL" id="JNVM01000031">
    <property type="protein sequence ID" value="KEQ22885.1"/>
    <property type="molecule type" value="Genomic_DNA"/>
</dbReference>
<dbReference type="AlphaFoldDB" id="A0A081NWR2"/>
<comment type="caution">
    <text evidence="1">The sequence shown here is derived from an EMBL/GenBank/DDBJ whole genome shotgun (WGS) entry which is preliminary data.</text>
</comment>
<protein>
    <recommendedName>
        <fullName evidence="3">DUF2612 domain-containing protein</fullName>
    </recommendedName>
</protein>
<evidence type="ECO:0000313" key="1">
    <source>
        <dbReference type="EMBL" id="KEQ22885.1"/>
    </source>
</evidence>